<dbReference type="GO" id="GO:0005975">
    <property type="term" value="P:carbohydrate metabolic process"/>
    <property type="evidence" value="ECO:0007669"/>
    <property type="project" value="InterPro"/>
</dbReference>
<dbReference type="CDD" id="cd10918">
    <property type="entry name" value="CE4_NodB_like_5s_6s"/>
    <property type="match status" value="1"/>
</dbReference>
<dbReference type="InterPro" id="IPR051398">
    <property type="entry name" value="Polysacch_Deacetylase"/>
</dbReference>
<dbReference type="SUPFAM" id="SSF88713">
    <property type="entry name" value="Glycoside hydrolase/deacetylase"/>
    <property type="match status" value="1"/>
</dbReference>
<organism evidence="4 5">
    <name type="scientific">Pedobacter roseus</name>
    <dbReference type="NCBI Taxonomy" id="336820"/>
    <lineage>
        <taxon>Bacteria</taxon>
        <taxon>Pseudomonadati</taxon>
        <taxon>Bacteroidota</taxon>
        <taxon>Sphingobacteriia</taxon>
        <taxon>Sphingobacteriales</taxon>
        <taxon>Sphingobacteriaceae</taxon>
        <taxon>Pedobacter</taxon>
    </lineage>
</organism>
<evidence type="ECO:0000256" key="2">
    <source>
        <dbReference type="ARBA" id="ARBA00022729"/>
    </source>
</evidence>
<dbReference type="KEGG" id="proe:H9L23_08440"/>
<dbReference type="InterPro" id="IPR011330">
    <property type="entry name" value="Glyco_hydro/deAcase_b/a-brl"/>
</dbReference>
<protein>
    <submittedName>
        <fullName evidence="4">Polysaccharide deacetylase family protein</fullName>
    </submittedName>
</protein>
<dbReference type="PANTHER" id="PTHR34216">
    <property type="match status" value="1"/>
</dbReference>
<dbReference type="EMBL" id="CP060723">
    <property type="protein sequence ID" value="QNN44087.1"/>
    <property type="molecule type" value="Genomic_DNA"/>
</dbReference>
<dbReference type="PROSITE" id="PS51257">
    <property type="entry name" value="PROKAR_LIPOPROTEIN"/>
    <property type="match status" value="1"/>
</dbReference>
<accession>A0A7G9QL62</accession>
<dbReference type="RefSeq" id="WP_187594539.1">
    <property type="nucleotide sequence ID" value="NZ_CP060723.1"/>
</dbReference>
<evidence type="ECO:0000313" key="4">
    <source>
        <dbReference type="EMBL" id="QNN44087.1"/>
    </source>
</evidence>
<evidence type="ECO:0000256" key="1">
    <source>
        <dbReference type="ARBA" id="ARBA00004613"/>
    </source>
</evidence>
<dbReference type="Pfam" id="PF01522">
    <property type="entry name" value="Polysacc_deac_1"/>
    <property type="match status" value="1"/>
</dbReference>
<sequence>MFIKSGLCFKKILLFCIVIITGCNHLPEHAAKKEKVKPRDHKITVPTSSEIIAKKEVPVLCYHHIRKWRKKDTKRDINDVISPMKFEKHLKMLADSNYNAILPNELYNYLLFGQKLPSKPIMISFDDGYREQFTIAAPLLKKYGFKAVFFITTDAIGGGQMLKKKQIKYLADEGHIIANHTFQHKNLTRLTDSALRVEVLEPAKILKQITGKDIEYLAYPYGIYNENLGSKLSEYGIKAAFILSTKRSAKYPLYTIRRIIDPGNYTAGNLYHSINKSFNK</sequence>
<dbReference type="PANTHER" id="PTHR34216:SF3">
    <property type="entry name" value="POLY-BETA-1,6-N-ACETYL-D-GLUCOSAMINE N-DEACETYLASE"/>
    <property type="match status" value="1"/>
</dbReference>
<dbReference type="AlphaFoldDB" id="A0A7G9QL62"/>
<dbReference type="GO" id="GO:0005576">
    <property type="term" value="C:extracellular region"/>
    <property type="evidence" value="ECO:0007669"/>
    <property type="project" value="UniProtKB-SubCell"/>
</dbReference>
<evidence type="ECO:0000313" key="5">
    <source>
        <dbReference type="Proteomes" id="UP000515806"/>
    </source>
</evidence>
<dbReference type="Gene3D" id="3.20.20.370">
    <property type="entry name" value="Glycoside hydrolase/deacetylase"/>
    <property type="match status" value="1"/>
</dbReference>
<comment type="subcellular location">
    <subcellularLocation>
        <location evidence="1">Secreted</location>
    </subcellularLocation>
</comment>
<dbReference type="PROSITE" id="PS51677">
    <property type="entry name" value="NODB"/>
    <property type="match status" value="1"/>
</dbReference>
<keyword evidence="2" id="KW-0732">Signal</keyword>
<keyword evidence="5" id="KW-1185">Reference proteome</keyword>
<name>A0A7G9QL62_9SPHI</name>
<dbReference type="InterPro" id="IPR002509">
    <property type="entry name" value="NODB_dom"/>
</dbReference>
<dbReference type="GO" id="GO:0016810">
    <property type="term" value="F:hydrolase activity, acting on carbon-nitrogen (but not peptide) bonds"/>
    <property type="evidence" value="ECO:0007669"/>
    <property type="project" value="InterPro"/>
</dbReference>
<feature type="domain" description="NodB homology" evidence="3">
    <location>
        <begin position="119"/>
        <end position="280"/>
    </location>
</feature>
<evidence type="ECO:0000259" key="3">
    <source>
        <dbReference type="PROSITE" id="PS51677"/>
    </source>
</evidence>
<proteinExistence type="predicted"/>
<dbReference type="Proteomes" id="UP000515806">
    <property type="component" value="Chromosome"/>
</dbReference>
<reference evidence="4 5" key="1">
    <citation type="submission" date="2020-08" db="EMBL/GenBank/DDBJ databases">
        <title>Genome sequence of Pedobacter roseus KACC 11594T.</title>
        <authorList>
            <person name="Hyun D.-W."/>
            <person name="Bae J.-W."/>
        </authorList>
    </citation>
    <scope>NUCLEOTIDE SEQUENCE [LARGE SCALE GENOMIC DNA]</scope>
    <source>
        <strain evidence="4 5">KACC 11594</strain>
    </source>
</reference>
<gene>
    <name evidence="4" type="ORF">H9L23_08440</name>
</gene>